<protein>
    <submittedName>
        <fullName evidence="2">Uncharacterized protein</fullName>
    </submittedName>
</protein>
<sequence length="70" mass="7585">MNTPLVGSATITMAVQGRSTPIISVYLSALPIYEQTQQFPLGCKKGDKVGFGWLWLALAAFLLIFLLVAN</sequence>
<reference evidence="2" key="1">
    <citation type="submission" date="2022-08" db="EMBL/GenBank/DDBJ databases">
        <title>Polycladomyces zharkentsis sp. nov., a novel thermophilic CMC and starch-degrading bacterium isolated from a geothermal spring in Kazakhstan.</title>
        <authorList>
            <person name="Mashzhan A."/>
            <person name="Kistaubaeva A."/>
            <person name="Javier-Lopez R."/>
            <person name="Birkeland N.-K."/>
        </authorList>
    </citation>
    <scope>NUCLEOTIDE SEQUENCE</scope>
    <source>
        <strain evidence="2">KSR 13</strain>
    </source>
</reference>
<feature type="transmembrane region" description="Helical" evidence="1">
    <location>
        <begin position="50"/>
        <end position="69"/>
    </location>
</feature>
<keyword evidence="3" id="KW-1185">Reference proteome</keyword>
<name>A0ABT8IJM5_9BACL</name>
<accession>A0ABT8IJM5</accession>
<keyword evidence="1" id="KW-1133">Transmembrane helix</keyword>
<dbReference type="Proteomes" id="UP001174196">
    <property type="component" value="Unassembled WGS sequence"/>
</dbReference>
<evidence type="ECO:0000313" key="3">
    <source>
        <dbReference type="Proteomes" id="UP001174196"/>
    </source>
</evidence>
<keyword evidence="1" id="KW-0812">Transmembrane</keyword>
<dbReference type="EMBL" id="JANRHH010000017">
    <property type="protein sequence ID" value="MDN4592983.1"/>
    <property type="molecule type" value="Genomic_DNA"/>
</dbReference>
<dbReference type="RefSeq" id="WP_301237696.1">
    <property type="nucleotide sequence ID" value="NZ_JANRHH010000017.1"/>
</dbReference>
<gene>
    <name evidence="2" type="ORF">NWF35_03520</name>
</gene>
<proteinExistence type="predicted"/>
<organism evidence="2 3">
    <name type="scientific">Polycladomyces subterraneus</name>
    <dbReference type="NCBI Taxonomy" id="1016997"/>
    <lineage>
        <taxon>Bacteria</taxon>
        <taxon>Bacillati</taxon>
        <taxon>Bacillota</taxon>
        <taxon>Bacilli</taxon>
        <taxon>Bacillales</taxon>
        <taxon>Thermoactinomycetaceae</taxon>
        <taxon>Polycladomyces</taxon>
    </lineage>
</organism>
<comment type="caution">
    <text evidence="2">The sequence shown here is derived from an EMBL/GenBank/DDBJ whole genome shotgun (WGS) entry which is preliminary data.</text>
</comment>
<evidence type="ECO:0000313" key="2">
    <source>
        <dbReference type="EMBL" id="MDN4592983.1"/>
    </source>
</evidence>
<evidence type="ECO:0000256" key="1">
    <source>
        <dbReference type="SAM" id="Phobius"/>
    </source>
</evidence>
<keyword evidence="1" id="KW-0472">Membrane</keyword>